<organism evidence="3 4">
    <name type="scientific">Gracilibacillus oryzae</name>
    <dbReference type="NCBI Taxonomy" id="1672701"/>
    <lineage>
        <taxon>Bacteria</taxon>
        <taxon>Bacillati</taxon>
        <taxon>Bacillota</taxon>
        <taxon>Bacilli</taxon>
        <taxon>Bacillales</taxon>
        <taxon>Bacillaceae</taxon>
        <taxon>Gracilibacillus</taxon>
    </lineage>
</organism>
<dbReference type="EMBL" id="WEID01000007">
    <property type="protein sequence ID" value="KAB8139052.1"/>
    <property type="molecule type" value="Genomic_DNA"/>
</dbReference>
<proteinExistence type="predicted"/>
<keyword evidence="1" id="KW-0472">Membrane</keyword>
<feature type="transmembrane region" description="Helical" evidence="1">
    <location>
        <begin position="112"/>
        <end position="137"/>
    </location>
</feature>
<protein>
    <submittedName>
        <fullName evidence="3">Peptidase M48</fullName>
    </submittedName>
</protein>
<keyword evidence="1" id="KW-1133">Transmembrane helix</keyword>
<gene>
    <name evidence="3" type="ORF">F9U64_02090</name>
</gene>
<comment type="caution">
    <text evidence="3">The sequence shown here is derived from an EMBL/GenBank/DDBJ whole genome shotgun (WGS) entry which is preliminary data.</text>
</comment>
<dbReference type="Gene3D" id="3.30.2010.10">
    <property type="entry name" value="Metalloproteases ('zincins'), catalytic domain"/>
    <property type="match status" value="1"/>
</dbReference>
<dbReference type="Pfam" id="PF16491">
    <property type="entry name" value="Peptidase_M48_N"/>
    <property type="match status" value="1"/>
</dbReference>
<evidence type="ECO:0000313" key="4">
    <source>
        <dbReference type="Proteomes" id="UP000480246"/>
    </source>
</evidence>
<keyword evidence="1" id="KW-0812">Transmembrane</keyword>
<dbReference type="InterPro" id="IPR032456">
    <property type="entry name" value="Peptidase_M48_N"/>
</dbReference>
<reference evidence="3 4" key="1">
    <citation type="submission" date="2019-10" db="EMBL/GenBank/DDBJ databases">
        <title>Gracilibacillus sp. nov. isolated from rice seeds.</title>
        <authorList>
            <person name="He S."/>
        </authorList>
    </citation>
    <scope>NUCLEOTIDE SEQUENCE [LARGE SCALE GENOMIC DNA]</scope>
    <source>
        <strain evidence="3 4">TD8</strain>
    </source>
</reference>
<accession>A0A7C8GWQ3</accession>
<evidence type="ECO:0000313" key="3">
    <source>
        <dbReference type="EMBL" id="KAB8139052.1"/>
    </source>
</evidence>
<feature type="domain" description="CAAX prenyl protease 1 N-terminal" evidence="2">
    <location>
        <begin position="32"/>
        <end position="176"/>
    </location>
</feature>
<dbReference type="Proteomes" id="UP000480246">
    <property type="component" value="Unassembled WGS sequence"/>
</dbReference>
<dbReference type="AlphaFoldDB" id="A0A7C8GWQ3"/>
<feature type="transmembrane region" description="Helical" evidence="1">
    <location>
        <begin position="5"/>
        <end position="23"/>
    </location>
</feature>
<feature type="transmembrane region" description="Helical" evidence="1">
    <location>
        <begin position="35"/>
        <end position="56"/>
    </location>
</feature>
<sequence>MKKLIIGYLFFATAVFLYFYYFYPLDSFSDSRYGALSHAFYFAMLPLQIILLYVLLKKKGGYQWIEKYNSRLFQSFLFTCLLVILDLLVHLPFQIIWHFISRYEGTRTQSFLSWFLELLLSKSLLFLGLFLLIYFCCVLMEKWPKRWGILLWITIVPVAIFFVFIQPVWIDPLFDKFYTLENGGLRTEMEQLTESVGLTDVDFLVVNKSEEVTTYNAYVTGIFGHARI</sequence>
<dbReference type="PANTHER" id="PTHR10120">
    <property type="entry name" value="CAAX PRENYL PROTEASE 1"/>
    <property type="match status" value="1"/>
</dbReference>
<keyword evidence="4" id="KW-1185">Reference proteome</keyword>
<feature type="non-terminal residue" evidence="3">
    <location>
        <position position="228"/>
    </location>
</feature>
<evidence type="ECO:0000256" key="1">
    <source>
        <dbReference type="SAM" id="Phobius"/>
    </source>
</evidence>
<feature type="transmembrane region" description="Helical" evidence="1">
    <location>
        <begin position="76"/>
        <end position="100"/>
    </location>
</feature>
<evidence type="ECO:0000259" key="2">
    <source>
        <dbReference type="Pfam" id="PF16491"/>
    </source>
</evidence>
<name>A0A7C8GWQ3_9BACI</name>
<feature type="transmembrane region" description="Helical" evidence="1">
    <location>
        <begin position="149"/>
        <end position="170"/>
    </location>
</feature>